<organism evidence="1 2">
    <name type="scientific">Cryptosporidium ubiquitum</name>
    <dbReference type="NCBI Taxonomy" id="857276"/>
    <lineage>
        <taxon>Eukaryota</taxon>
        <taxon>Sar</taxon>
        <taxon>Alveolata</taxon>
        <taxon>Apicomplexa</taxon>
        <taxon>Conoidasida</taxon>
        <taxon>Coccidia</taxon>
        <taxon>Eucoccidiorida</taxon>
        <taxon>Eimeriorina</taxon>
        <taxon>Cryptosporidiidae</taxon>
        <taxon>Cryptosporidium</taxon>
    </lineage>
</organism>
<dbReference type="EMBL" id="LRBP01000012">
    <property type="protein sequence ID" value="OII74274.1"/>
    <property type="molecule type" value="Genomic_DNA"/>
</dbReference>
<evidence type="ECO:0000313" key="2">
    <source>
        <dbReference type="Proteomes" id="UP000186176"/>
    </source>
</evidence>
<dbReference type="GeneID" id="39977909"/>
<sequence>MESIHIFSGNVPAIVCTYFNQIYSNQSNISNFNSKESEKNEKNSFEHGSIAIFDSNYNQNKFFGFCGESGGCLDSKHSFNQNGTILDHANDKNLTFSSNMRDLTKHSPWNGRIDVFEQSNNHIEYSDNFNLIFFLKRLLGDKNIHNKIPNKWNYSNPNSANGLLNNSYSLNVKNSRFESAEILESIRHKLENSDQNRIIYLSTEVDSAYSNISSEILEFLDEETPHSYKPSLSLLINENENKSINNLNLNKILNFSNTKFLIDQSKFCDDIWLIDLNHIDSLAQRNSNTNFNPLVTLAFIIDQISATMKDLNNTYINPLSTIGRSVSHPFRNIAVFNSYKAGNDSNKTSCVVGAKFESLCSNYFLDICQSGYFGLDLLEKSEIISIINGNPYIFGNETEKMIDFLSINTRKIIHSNAKKILNLYI</sequence>
<evidence type="ECO:0000313" key="1">
    <source>
        <dbReference type="EMBL" id="OII74274.1"/>
    </source>
</evidence>
<dbReference type="Proteomes" id="UP000186176">
    <property type="component" value="Unassembled WGS sequence"/>
</dbReference>
<keyword evidence="2" id="KW-1185">Reference proteome</keyword>
<proteinExistence type="predicted"/>
<protein>
    <submittedName>
        <fullName evidence="1">Uncharacterized protein</fullName>
    </submittedName>
</protein>
<dbReference type="OrthoDB" id="340171at2759"/>
<reference evidence="1 2" key="1">
    <citation type="submission" date="2016-10" db="EMBL/GenBank/DDBJ databases">
        <title>Reductive evolution of mitochondrial metabolism and differential evolution of invasion-related proteins in Cryptosporidium.</title>
        <authorList>
            <person name="Liu S."/>
            <person name="Roellig D.M."/>
            <person name="Guo Y."/>
            <person name="Li N."/>
            <person name="Frace M.A."/>
            <person name="Tang K."/>
            <person name="Zhang L."/>
            <person name="Feng Y."/>
            <person name="Xiao L."/>
        </authorList>
    </citation>
    <scope>NUCLEOTIDE SEQUENCE [LARGE SCALE GENOMIC DNA]</scope>
    <source>
        <strain evidence="1">39726</strain>
    </source>
</reference>
<gene>
    <name evidence="1" type="ORF">cubi_01118</name>
</gene>
<dbReference type="VEuPathDB" id="CryptoDB:cubi_01118"/>
<name>A0A1J4MJ38_9CRYT</name>
<comment type="caution">
    <text evidence="1">The sequence shown here is derived from an EMBL/GenBank/DDBJ whole genome shotgun (WGS) entry which is preliminary data.</text>
</comment>
<dbReference type="RefSeq" id="XP_028875467.1">
    <property type="nucleotide sequence ID" value="XM_029018130.1"/>
</dbReference>
<accession>A0A1J4MJ38</accession>
<dbReference type="AlphaFoldDB" id="A0A1J4MJ38"/>